<dbReference type="Pfam" id="PF03123">
    <property type="entry name" value="CAT_RBD"/>
    <property type="match status" value="1"/>
</dbReference>
<dbReference type="SMART" id="SM01061">
    <property type="entry name" value="CAT_RBD"/>
    <property type="match status" value="1"/>
</dbReference>
<keyword evidence="4" id="KW-1185">Reference proteome</keyword>
<dbReference type="Pfam" id="PF00874">
    <property type="entry name" value="PRD"/>
    <property type="match status" value="2"/>
</dbReference>
<dbReference type="SUPFAM" id="SSF63520">
    <property type="entry name" value="PTS-regulatory domain, PRD"/>
    <property type="match status" value="2"/>
</dbReference>
<evidence type="ECO:0000256" key="1">
    <source>
        <dbReference type="ARBA" id="ARBA00022737"/>
    </source>
</evidence>
<dbReference type="SUPFAM" id="SSF50151">
    <property type="entry name" value="SacY-like RNA-binding domain"/>
    <property type="match status" value="1"/>
</dbReference>
<evidence type="ECO:0000313" key="4">
    <source>
        <dbReference type="Proteomes" id="UP001486565"/>
    </source>
</evidence>
<feature type="domain" description="PRD" evidence="2">
    <location>
        <begin position="179"/>
        <end position="285"/>
    </location>
</feature>
<dbReference type="InterPro" id="IPR036650">
    <property type="entry name" value="CAT_RNA-bd_dom_sf"/>
</dbReference>
<dbReference type="PANTHER" id="PTHR30185">
    <property type="entry name" value="CRYPTIC BETA-GLUCOSIDE BGL OPERON ANTITERMINATOR"/>
    <property type="match status" value="1"/>
</dbReference>
<dbReference type="PROSITE" id="PS51372">
    <property type="entry name" value="PRD_2"/>
    <property type="match status" value="2"/>
</dbReference>
<dbReference type="RefSeq" id="WP_341875841.1">
    <property type="nucleotide sequence ID" value="NZ_CP121687.1"/>
</dbReference>
<accession>A0ABZ2Y1S4</accession>
<dbReference type="InterPro" id="IPR050661">
    <property type="entry name" value="BglG_antiterminators"/>
</dbReference>
<dbReference type="EMBL" id="CP121687">
    <property type="protein sequence ID" value="WZL68835.1"/>
    <property type="molecule type" value="Genomic_DNA"/>
</dbReference>
<proteinExistence type="predicted"/>
<gene>
    <name evidence="3" type="ORF">QBE51_08335</name>
</gene>
<dbReference type="PANTHER" id="PTHR30185:SF16">
    <property type="entry name" value="PROTEIN GLCT"/>
    <property type="match status" value="1"/>
</dbReference>
<organism evidence="3 4">
    <name type="scientific">Defluviitalea saccharophila</name>
    <dbReference type="NCBI Taxonomy" id="879970"/>
    <lineage>
        <taxon>Bacteria</taxon>
        <taxon>Bacillati</taxon>
        <taxon>Bacillota</taxon>
        <taxon>Clostridia</taxon>
        <taxon>Lachnospirales</taxon>
        <taxon>Defluviitaleaceae</taxon>
        <taxon>Defluviitalea</taxon>
    </lineage>
</organism>
<reference evidence="3 4" key="1">
    <citation type="submission" date="2023-03" db="EMBL/GenBank/DDBJ databases">
        <title>Novel Species.</title>
        <authorList>
            <person name="Ma S."/>
        </authorList>
    </citation>
    <scope>NUCLEOTIDE SEQUENCE [LARGE SCALE GENOMIC DNA]</scope>
    <source>
        <strain evidence="3 4">LIND6LT2</strain>
    </source>
</reference>
<dbReference type="InterPro" id="IPR011608">
    <property type="entry name" value="PRD"/>
</dbReference>
<dbReference type="Gene3D" id="1.10.1790.10">
    <property type="entry name" value="PRD domain"/>
    <property type="match status" value="2"/>
</dbReference>
<sequence>MTNKTKYQIKKVINNNVILAVDLQSHEEVILLGKGLGFGKKEKMIIDLDKSQIEKEFHTFDKKIKEEYFTLLQQLDEDVISACEEIITIAEEKLGKLNERIHIVLTDHVGFALERLKNGMDINNPFLFEIKTLYPKEFEIGKIGAEIIRNRLNTEISESEIGFIALHLHSARQNKSISETVKDTRLLKEAVEIVEKALDYKINPQDLAYYRLINHLRLAINRMEQDKQVENPLLDTIKQRFSLSFEIARDIASHIRKHKDIKITDDELGYMAIHIERLRELMKSNNE</sequence>
<protein>
    <submittedName>
        <fullName evidence="3">PRD domain-containing protein</fullName>
    </submittedName>
</protein>
<evidence type="ECO:0000259" key="2">
    <source>
        <dbReference type="PROSITE" id="PS51372"/>
    </source>
</evidence>
<dbReference type="InterPro" id="IPR004341">
    <property type="entry name" value="CAT_RNA-bd_dom"/>
</dbReference>
<keyword evidence="1" id="KW-0677">Repeat</keyword>
<dbReference type="InterPro" id="IPR036634">
    <property type="entry name" value="PRD_sf"/>
</dbReference>
<dbReference type="Proteomes" id="UP001486565">
    <property type="component" value="Chromosome"/>
</dbReference>
<feature type="domain" description="PRD" evidence="2">
    <location>
        <begin position="74"/>
        <end position="178"/>
    </location>
</feature>
<evidence type="ECO:0000313" key="3">
    <source>
        <dbReference type="EMBL" id="WZL68835.1"/>
    </source>
</evidence>
<dbReference type="Gene3D" id="2.30.24.10">
    <property type="entry name" value="CAT RNA-binding domain"/>
    <property type="match status" value="1"/>
</dbReference>
<name>A0ABZ2Y1S4_9FIRM</name>